<feature type="compositionally biased region" description="Acidic residues" evidence="1">
    <location>
        <begin position="7"/>
        <end position="35"/>
    </location>
</feature>
<dbReference type="GO" id="GO:0070475">
    <property type="term" value="P:rRNA base methylation"/>
    <property type="evidence" value="ECO:0007669"/>
    <property type="project" value="InterPro"/>
</dbReference>
<dbReference type="PANTHER" id="PTHR11538:SF63">
    <property type="entry name" value="25S RRNA (URIDINE-N(3))-METHYLTRANSFERASE BMT5-LIKE DOMAIN-CONTAINING PROTEIN"/>
    <property type="match status" value="1"/>
</dbReference>
<accession>A0A6A6L2Z6</accession>
<reference evidence="3 4" key="1">
    <citation type="journal article" date="2020" name="Mol. Plant">
        <title>The Chromosome-Based Rubber Tree Genome Provides New Insights into Spurge Genome Evolution and Rubber Biosynthesis.</title>
        <authorList>
            <person name="Liu J."/>
            <person name="Shi C."/>
            <person name="Shi C.C."/>
            <person name="Li W."/>
            <person name="Zhang Q.J."/>
            <person name="Zhang Y."/>
            <person name="Li K."/>
            <person name="Lu H.F."/>
            <person name="Shi C."/>
            <person name="Zhu S.T."/>
            <person name="Xiao Z.Y."/>
            <person name="Nan H."/>
            <person name="Yue Y."/>
            <person name="Zhu X.G."/>
            <person name="Wu Y."/>
            <person name="Hong X.N."/>
            <person name="Fan G.Y."/>
            <person name="Tong Y."/>
            <person name="Zhang D."/>
            <person name="Mao C.L."/>
            <person name="Liu Y.L."/>
            <person name="Hao S.J."/>
            <person name="Liu W.Q."/>
            <person name="Lv M.Q."/>
            <person name="Zhang H.B."/>
            <person name="Liu Y."/>
            <person name="Hu-Tang G.R."/>
            <person name="Wang J.P."/>
            <person name="Wang J.H."/>
            <person name="Sun Y.H."/>
            <person name="Ni S.B."/>
            <person name="Chen W.B."/>
            <person name="Zhang X.C."/>
            <person name="Jiao Y.N."/>
            <person name="Eichler E.E."/>
            <person name="Li G.H."/>
            <person name="Liu X."/>
            <person name="Gao L.Z."/>
        </authorList>
    </citation>
    <scope>NUCLEOTIDE SEQUENCE [LARGE SCALE GENOMIC DNA]</scope>
    <source>
        <strain evidence="4">cv. GT1</strain>
        <tissue evidence="3">Leaf</tissue>
    </source>
</reference>
<comment type="caution">
    <text evidence="3">The sequence shown here is derived from an EMBL/GenBank/DDBJ whole genome shotgun (WGS) entry which is preliminary data.</text>
</comment>
<dbReference type="GO" id="GO:0005737">
    <property type="term" value="C:cytoplasm"/>
    <property type="evidence" value="ECO:0007669"/>
    <property type="project" value="TreeGrafter"/>
</dbReference>
<organism evidence="3 4">
    <name type="scientific">Hevea brasiliensis</name>
    <name type="common">Para rubber tree</name>
    <name type="synonym">Siphonia brasiliensis</name>
    <dbReference type="NCBI Taxonomy" id="3981"/>
    <lineage>
        <taxon>Eukaryota</taxon>
        <taxon>Viridiplantae</taxon>
        <taxon>Streptophyta</taxon>
        <taxon>Embryophyta</taxon>
        <taxon>Tracheophyta</taxon>
        <taxon>Spermatophyta</taxon>
        <taxon>Magnoliopsida</taxon>
        <taxon>eudicotyledons</taxon>
        <taxon>Gunneridae</taxon>
        <taxon>Pentapetalae</taxon>
        <taxon>rosids</taxon>
        <taxon>fabids</taxon>
        <taxon>Malpighiales</taxon>
        <taxon>Euphorbiaceae</taxon>
        <taxon>Crotonoideae</taxon>
        <taxon>Micrandreae</taxon>
        <taxon>Hevea</taxon>
    </lineage>
</organism>
<dbReference type="InterPro" id="IPR019446">
    <property type="entry name" value="BMT5-like"/>
</dbReference>
<dbReference type="PANTHER" id="PTHR11538">
    <property type="entry name" value="PHENYLALANYL-TRNA SYNTHETASE"/>
    <property type="match status" value="1"/>
</dbReference>
<dbReference type="GO" id="GO:0070042">
    <property type="term" value="F:rRNA (uridine-N3-)-methyltransferase activity"/>
    <property type="evidence" value="ECO:0007669"/>
    <property type="project" value="InterPro"/>
</dbReference>
<dbReference type="Proteomes" id="UP000467840">
    <property type="component" value="Chromosome 7"/>
</dbReference>
<dbReference type="EMBL" id="JAAGAX010000013">
    <property type="protein sequence ID" value="KAF2295730.1"/>
    <property type="molecule type" value="Genomic_DNA"/>
</dbReference>
<evidence type="ECO:0000259" key="2">
    <source>
        <dbReference type="Pfam" id="PF10354"/>
    </source>
</evidence>
<protein>
    <recommendedName>
        <fullName evidence="2">25S rRNA (uridine-N(3))-methyltransferase BMT5-like domain-containing protein</fullName>
    </recommendedName>
</protein>
<name>A0A6A6L2Z6_HEVBR</name>
<evidence type="ECO:0000313" key="4">
    <source>
        <dbReference type="Proteomes" id="UP000467840"/>
    </source>
</evidence>
<keyword evidence="4" id="KW-1185">Reference proteome</keyword>
<gene>
    <name evidence="3" type="ORF">GH714_033750</name>
</gene>
<evidence type="ECO:0000256" key="1">
    <source>
        <dbReference type="SAM" id="MobiDB-lite"/>
    </source>
</evidence>
<proteinExistence type="predicted"/>
<dbReference type="Pfam" id="PF10354">
    <property type="entry name" value="BMT5-like"/>
    <property type="match status" value="1"/>
</dbReference>
<sequence>MGKPKEEYEEIESEEYYTVDDDDDDDDDEDEEEEPEKWKRHYSSKHRILLVGEGDFSFSLCLARAFGSAHNMVATTIDTQENIEKKYSNGVANVRELEDRGCLVLYGVDAKEMSQHFFLRTQRFDRIVYNFPHVGFLYREGSYCQIQLNKRLIKGFLSNSKVLLKEDNGEIHVTHKEGDPYDKWDLVKKAEKIGLVMHDIVPFSKNDYPGHGIWKTGSHSLRLDHIAMEYGTFLNLNLHCVLLSSPVQFLRCSACIANGASDLQWHCMGSARHESVANLC</sequence>
<feature type="domain" description="25S rRNA (uridine-N(3))-methyltransferase BMT5-like" evidence="2">
    <location>
        <begin position="49"/>
        <end position="210"/>
    </location>
</feature>
<dbReference type="AlphaFoldDB" id="A0A6A6L2Z6"/>
<evidence type="ECO:0000313" key="3">
    <source>
        <dbReference type="EMBL" id="KAF2295730.1"/>
    </source>
</evidence>
<feature type="region of interest" description="Disordered" evidence="1">
    <location>
        <begin position="1"/>
        <end position="38"/>
    </location>
</feature>